<dbReference type="AlphaFoldDB" id="A0A0E9SEK9"/>
<reference evidence="1" key="1">
    <citation type="submission" date="2014-11" db="EMBL/GenBank/DDBJ databases">
        <authorList>
            <person name="Amaro Gonzalez C."/>
        </authorList>
    </citation>
    <scope>NUCLEOTIDE SEQUENCE</scope>
</reference>
<proteinExistence type="predicted"/>
<dbReference type="EMBL" id="GBXM01069447">
    <property type="protein sequence ID" value="JAH39130.1"/>
    <property type="molecule type" value="Transcribed_RNA"/>
</dbReference>
<name>A0A0E9SEK9_ANGAN</name>
<protein>
    <submittedName>
        <fullName evidence="1">Uncharacterized protein</fullName>
    </submittedName>
</protein>
<accession>A0A0E9SEK9</accession>
<reference evidence="1" key="2">
    <citation type="journal article" date="2015" name="Fish Shellfish Immunol.">
        <title>Early steps in the European eel (Anguilla anguilla)-Vibrio vulnificus interaction in the gills: Role of the RtxA13 toxin.</title>
        <authorList>
            <person name="Callol A."/>
            <person name="Pajuelo D."/>
            <person name="Ebbesson L."/>
            <person name="Teles M."/>
            <person name="MacKenzie S."/>
            <person name="Amaro C."/>
        </authorList>
    </citation>
    <scope>NUCLEOTIDE SEQUENCE</scope>
</reference>
<sequence length="59" mass="6455">MLCRILLDDVQAVNTYSLPEAVVDKQNNGTFQNVCDVSAMAIISVPLECISHLRNAHSP</sequence>
<evidence type="ECO:0000313" key="1">
    <source>
        <dbReference type="EMBL" id="JAH39130.1"/>
    </source>
</evidence>
<organism evidence="1">
    <name type="scientific">Anguilla anguilla</name>
    <name type="common">European freshwater eel</name>
    <name type="synonym">Muraena anguilla</name>
    <dbReference type="NCBI Taxonomy" id="7936"/>
    <lineage>
        <taxon>Eukaryota</taxon>
        <taxon>Metazoa</taxon>
        <taxon>Chordata</taxon>
        <taxon>Craniata</taxon>
        <taxon>Vertebrata</taxon>
        <taxon>Euteleostomi</taxon>
        <taxon>Actinopterygii</taxon>
        <taxon>Neopterygii</taxon>
        <taxon>Teleostei</taxon>
        <taxon>Anguilliformes</taxon>
        <taxon>Anguillidae</taxon>
        <taxon>Anguilla</taxon>
    </lineage>
</organism>